<sequence>MFEGFEAFQIQTSDPEVQITGKRGGSGSPLLLIHGNPLSHMSWAGVADALAEHFTVVVVDIRGYGHSSKPKGLPDHSNYTFRRMAQDHVEVMNHFGFRQFSVAGHDRGARVAHRMCLDHEAAITKAAFLDILPTEFVWRELGDLDIGLSLYHWSFLSQPLGFPEALLKNNEPLYIRSKLMSQGLGKGGFTEEQIQYYTELCTPENIHGVCEDYRASATLDIQFDREDRLAGKKVTCPVMLLWGQSSHTARHEGGPAKIWAPYASNIAHAEALPCGHYPMQQAPEQTQEAMLAFFREPRNSLS</sequence>
<dbReference type="AlphaFoldDB" id="A0A853GYG6"/>
<comment type="caution">
    <text evidence="2">The sequence shown here is derived from an EMBL/GenBank/DDBJ whole genome shotgun (WGS) entry which is preliminary data.</text>
</comment>
<gene>
    <name evidence="2" type="ORF">H0A62_02330</name>
</gene>
<proteinExistence type="predicted"/>
<dbReference type="Gene3D" id="3.40.50.1820">
    <property type="entry name" value="alpha/beta hydrolase"/>
    <property type="match status" value="1"/>
</dbReference>
<dbReference type="InterPro" id="IPR029058">
    <property type="entry name" value="AB_hydrolase_fold"/>
</dbReference>
<accession>A0A853GYG6</accession>
<keyword evidence="3" id="KW-1185">Reference proteome</keyword>
<reference evidence="2 3" key="1">
    <citation type="submission" date="2020-07" db="EMBL/GenBank/DDBJ databases">
        <title>Taxonomic revisions and descriptions of new bacterial species based on genomic comparisons in the high-G+C-content subgroup of the family Alcaligenaceae.</title>
        <authorList>
            <person name="Szabo A."/>
            <person name="Felfoldi T."/>
        </authorList>
    </citation>
    <scope>NUCLEOTIDE SEQUENCE [LARGE SCALE GENOMIC DNA]</scope>
    <source>
        <strain evidence="2 3">DSM 25667</strain>
    </source>
</reference>
<name>A0A853GYG6_9BURK</name>
<protein>
    <submittedName>
        <fullName evidence="2">Alpha/beta hydrolase</fullName>
    </submittedName>
</protein>
<evidence type="ECO:0000313" key="3">
    <source>
        <dbReference type="Proteomes" id="UP000554144"/>
    </source>
</evidence>
<evidence type="ECO:0000313" key="2">
    <source>
        <dbReference type="EMBL" id="NYT84429.1"/>
    </source>
</evidence>
<organism evidence="2 3">
    <name type="scientific">Pollutimonas harenae</name>
    <dbReference type="NCBI Taxonomy" id="657015"/>
    <lineage>
        <taxon>Bacteria</taxon>
        <taxon>Pseudomonadati</taxon>
        <taxon>Pseudomonadota</taxon>
        <taxon>Betaproteobacteria</taxon>
        <taxon>Burkholderiales</taxon>
        <taxon>Alcaligenaceae</taxon>
        <taxon>Pollutimonas</taxon>
    </lineage>
</organism>
<dbReference type="GO" id="GO:0016787">
    <property type="term" value="F:hydrolase activity"/>
    <property type="evidence" value="ECO:0007669"/>
    <property type="project" value="UniProtKB-KW"/>
</dbReference>
<keyword evidence="2" id="KW-0378">Hydrolase</keyword>
<dbReference type="RefSeq" id="WP_130038401.1">
    <property type="nucleotide sequence ID" value="NZ_JACCEV010000001.1"/>
</dbReference>
<dbReference type="Proteomes" id="UP000554144">
    <property type="component" value="Unassembled WGS sequence"/>
</dbReference>
<evidence type="ECO:0000259" key="1">
    <source>
        <dbReference type="Pfam" id="PF00561"/>
    </source>
</evidence>
<dbReference type="PANTHER" id="PTHR43329">
    <property type="entry name" value="EPOXIDE HYDROLASE"/>
    <property type="match status" value="1"/>
</dbReference>
<feature type="domain" description="AB hydrolase-1" evidence="1">
    <location>
        <begin position="29"/>
        <end position="162"/>
    </location>
</feature>
<dbReference type="Pfam" id="PF00561">
    <property type="entry name" value="Abhydrolase_1"/>
    <property type="match status" value="1"/>
</dbReference>
<dbReference type="OrthoDB" id="9780765at2"/>
<dbReference type="EMBL" id="JACCEV010000001">
    <property type="protein sequence ID" value="NYT84429.1"/>
    <property type="molecule type" value="Genomic_DNA"/>
</dbReference>
<dbReference type="SUPFAM" id="SSF53474">
    <property type="entry name" value="alpha/beta-Hydrolases"/>
    <property type="match status" value="1"/>
</dbReference>
<dbReference type="InterPro" id="IPR000073">
    <property type="entry name" value="AB_hydrolase_1"/>
</dbReference>